<sequence length="662" mass="68439">MTSRSRSESPLRTLVSILLTALSIAALVLLPGSQPPRVLAAPLGSAPSVGSPEDVLGPGRWHKSDGDKTWYGAYRSLTDSLAYCVDAGLGTPYPRYFQGSEGQLIDSPQTAWALHTHSGSDKRDVHSALSAIVKLDDAVPHRHAIAPRVPADLGKGFAGAAERFSEISAEAKAKAGPYTLQLHLNELDPAAESAELAVSIESAAGELLPGIAVDLIAEGADLGEATVSTAETPVSVPLTVSASGTVRVEARAEGLPATQVRFHEATGSGSKRVQNVVTVSPPSTVRGSAEREYTLPSHPTVDTTITDDSPAPGSEVTDEFTISGLAPDQTVDVEHVLWASPHQPEVRTEPHQEAFEIGRVSSTDVGNGTHTSDGVLVPEDYRGWVYWTETISEDEATRPWRSEHGLPTETGLVAWTPSATTRALLDSEAGTTVDTIRITSAQPGSRLSVTATAYHVAEKPVRGQEPRGEKLGTESLEVDVDADGAADLATEPVSIPVSSGWVTWVVSIAAAEASAGWQSDWGVPEETVELPEVPAAPDESTAPEDPGPPPGDPADDPTAQPSLDALPIRDATPAPTAPAETTPGSPAPPVGPADSDPGSEPGPVIAPPSSESGSPARPASGTSSEALPRTGPRAAGMVGLALVLIGTGIGALVFSSRRSDGT</sequence>
<keyword evidence="2" id="KW-0472">Membrane</keyword>
<feature type="compositionally biased region" description="Low complexity" evidence="1">
    <location>
        <begin position="571"/>
        <end position="584"/>
    </location>
</feature>
<evidence type="ECO:0000313" key="3">
    <source>
        <dbReference type="EMBL" id="GAA4284557.1"/>
    </source>
</evidence>
<proteinExistence type="predicted"/>
<evidence type="ECO:0000256" key="2">
    <source>
        <dbReference type="SAM" id="Phobius"/>
    </source>
</evidence>
<evidence type="ECO:0000256" key="1">
    <source>
        <dbReference type="SAM" id="MobiDB-lite"/>
    </source>
</evidence>
<name>A0ABP8ELA2_9MICO</name>
<keyword evidence="4" id="KW-1185">Reference proteome</keyword>
<comment type="caution">
    <text evidence="3">The sequence shown here is derived from an EMBL/GenBank/DDBJ whole genome shotgun (WGS) entry which is preliminary data.</text>
</comment>
<evidence type="ECO:0000313" key="4">
    <source>
        <dbReference type="Proteomes" id="UP001501586"/>
    </source>
</evidence>
<keyword evidence="2" id="KW-1133">Transmembrane helix</keyword>
<dbReference type="RefSeq" id="WP_236862536.1">
    <property type="nucleotide sequence ID" value="NZ_BAABAZ010000006.1"/>
</dbReference>
<protein>
    <submittedName>
        <fullName evidence="3">Uncharacterized protein</fullName>
    </submittedName>
</protein>
<feature type="region of interest" description="Disordered" evidence="1">
    <location>
        <begin position="533"/>
        <end position="632"/>
    </location>
</feature>
<gene>
    <name evidence="3" type="ORF">GCM10022261_20880</name>
</gene>
<accession>A0ABP8ELA2</accession>
<reference evidence="4" key="1">
    <citation type="journal article" date="2019" name="Int. J. Syst. Evol. Microbiol.">
        <title>The Global Catalogue of Microorganisms (GCM) 10K type strain sequencing project: providing services to taxonomists for standard genome sequencing and annotation.</title>
        <authorList>
            <consortium name="The Broad Institute Genomics Platform"/>
            <consortium name="The Broad Institute Genome Sequencing Center for Infectious Disease"/>
            <person name="Wu L."/>
            <person name="Ma J."/>
        </authorList>
    </citation>
    <scope>NUCLEOTIDE SEQUENCE [LARGE SCALE GENOMIC DNA]</scope>
    <source>
        <strain evidence="4">JCM 17458</strain>
    </source>
</reference>
<dbReference type="EMBL" id="BAABAZ010000006">
    <property type="protein sequence ID" value="GAA4284557.1"/>
    <property type="molecule type" value="Genomic_DNA"/>
</dbReference>
<keyword evidence="2" id="KW-0812">Transmembrane</keyword>
<dbReference type="Proteomes" id="UP001501586">
    <property type="component" value="Unassembled WGS sequence"/>
</dbReference>
<organism evidence="3 4">
    <name type="scientific">Brevibacterium daeguense</name>
    <dbReference type="NCBI Taxonomy" id="909936"/>
    <lineage>
        <taxon>Bacteria</taxon>
        <taxon>Bacillati</taxon>
        <taxon>Actinomycetota</taxon>
        <taxon>Actinomycetes</taxon>
        <taxon>Micrococcales</taxon>
        <taxon>Brevibacteriaceae</taxon>
        <taxon>Brevibacterium</taxon>
    </lineage>
</organism>
<feature type="region of interest" description="Disordered" evidence="1">
    <location>
        <begin position="295"/>
        <end position="315"/>
    </location>
</feature>
<feature type="transmembrane region" description="Helical" evidence="2">
    <location>
        <begin position="634"/>
        <end position="654"/>
    </location>
</feature>